<dbReference type="STRING" id="641238.SAMN04490244_108150"/>
<proteinExistence type="predicted"/>
<evidence type="ECO:0008006" key="3">
    <source>
        <dbReference type="Google" id="ProtNLM"/>
    </source>
</evidence>
<sequence>MSHKIWILGVGAAIALSACTYNPDLNRAAVGAGAGGLAAAATDNDPAIGAALGAGAGALCDDVGACR</sequence>
<dbReference type="Proteomes" id="UP000198885">
    <property type="component" value="Unassembled WGS sequence"/>
</dbReference>
<reference evidence="1 2" key="1">
    <citation type="submission" date="2016-10" db="EMBL/GenBank/DDBJ databases">
        <authorList>
            <person name="de Groot N.N."/>
        </authorList>
    </citation>
    <scope>NUCLEOTIDE SEQUENCE [LARGE SCALE GENOMIC DNA]</scope>
    <source>
        <strain evidence="1 2">DSM 23042</strain>
    </source>
</reference>
<evidence type="ECO:0000313" key="1">
    <source>
        <dbReference type="EMBL" id="SES25893.1"/>
    </source>
</evidence>
<dbReference type="AlphaFoldDB" id="A0A1H9VX81"/>
<dbReference type="PROSITE" id="PS51257">
    <property type="entry name" value="PROKAR_LIPOPROTEIN"/>
    <property type="match status" value="1"/>
</dbReference>
<keyword evidence="2" id="KW-1185">Reference proteome</keyword>
<dbReference type="RefSeq" id="WP_092694806.1">
    <property type="nucleotide sequence ID" value="NZ_CBDDGO010000004.1"/>
</dbReference>
<dbReference type="EMBL" id="FOGU01000008">
    <property type="protein sequence ID" value="SES25893.1"/>
    <property type="molecule type" value="Genomic_DNA"/>
</dbReference>
<protein>
    <recommendedName>
        <fullName evidence="3">YMGG-like Gly-zipper</fullName>
    </recommendedName>
</protein>
<name>A0A1H9VX81_9RHOB</name>
<organism evidence="1 2">
    <name type="scientific">Tranquillimonas rosea</name>
    <dbReference type="NCBI Taxonomy" id="641238"/>
    <lineage>
        <taxon>Bacteria</taxon>
        <taxon>Pseudomonadati</taxon>
        <taxon>Pseudomonadota</taxon>
        <taxon>Alphaproteobacteria</taxon>
        <taxon>Rhodobacterales</taxon>
        <taxon>Roseobacteraceae</taxon>
        <taxon>Tranquillimonas</taxon>
    </lineage>
</organism>
<accession>A0A1H9VX81</accession>
<evidence type="ECO:0000313" key="2">
    <source>
        <dbReference type="Proteomes" id="UP000198885"/>
    </source>
</evidence>
<gene>
    <name evidence="1" type="ORF">SAMN04490244_108150</name>
</gene>